<evidence type="ECO:0000313" key="5">
    <source>
        <dbReference type="Proteomes" id="UP000002484"/>
    </source>
</evidence>
<feature type="domain" description="Glycosyltransferase subfamily 4-like N-terminal" evidence="3">
    <location>
        <begin position="14"/>
        <end position="171"/>
    </location>
</feature>
<dbReference type="Proteomes" id="UP000002484">
    <property type="component" value="Chromosome"/>
</dbReference>
<evidence type="ECO:0000256" key="2">
    <source>
        <dbReference type="ARBA" id="ARBA00022679"/>
    </source>
</evidence>
<dbReference type="InterPro" id="IPR028098">
    <property type="entry name" value="Glyco_trans_4-like_N"/>
</dbReference>
<accession>E3J079</accession>
<dbReference type="STRING" id="298654.FraEuI1c_2323"/>
<dbReference type="CAZy" id="GT4">
    <property type="family name" value="Glycosyltransferase Family 4"/>
</dbReference>
<dbReference type="Pfam" id="PF13439">
    <property type="entry name" value="Glyco_transf_4"/>
    <property type="match status" value="1"/>
</dbReference>
<dbReference type="RefSeq" id="WP_013423480.1">
    <property type="nucleotide sequence ID" value="NC_014666.1"/>
</dbReference>
<reference evidence="4 5" key="1">
    <citation type="submission" date="2010-10" db="EMBL/GenBank/DDBJ databases">
        <title>Complete sequence of Frankia sp. EuI1c.</title>
        <authorList>
            <consortium name="US DOE Joint Genome Institute"/>
            <person name="Lucas S."/>
            <person name="Copeland A."/>
            <person name="Lapidus A."/>
            <person name="Cheng J.-F."/>
            <person name="Bruce D."/>
            <person name="Goodwin L."/>
            <person name="Pitluck S."/>
            <person name="Chertkov O."/>
            <person name="Detter J.C."/>
            <person name="Han C."/>
            <person name="Tapia R."/>
            <person name="Land M."/>
            <person name="Hauser L."/>
            <person name="Jeffries C."/>
            <person name="Kyrpides N."/>
            <person name="Ivanova N."/>
            <person name="Mikhailova N."/>
            <person name="Beauchemin N."/>
            <person name="Sen A."/>
            <person name="Sur S.A."/>
            <person name="Gtari M."/>
            <person name="Wall L."/>
            <person name="Tisa L."/>
            <person name="Woyke T."/>
        </authorList>
    </citation>
    <scope>NUCLEOTIDE SEQUENCE [LARGE SCALE GENOMIC DNA]</scope>
    <source>
        <strain evidence="5">DSM 45817 / CECT 9037 / EuI1c</strain>
    </source>
</reference>
<evidence type="ECO:0000259" key="3">
    <source>
        <dbReference type="Pfam" id="PF13439"/>
    </source>
</evidence>
<dbReference type="Gene3D" id="3.40.50.2000">
    <property type="entry name" value="Glycogen Phosphorylase B"/>
    <property type="match status" value="2"/>
</dbReference>
<dbReference type="Pfam" id="PF13692">
    <property type="entry name" value="Glyco_trans_1_4"/>
    <property type="match status" value="1"/>
</dbReference>
<dbReference type="FunCoup" id="E3J079">
    <property type="interactions" value="8"/>
</dbReference>
<dbReference type="GO" id="GO:0016758">
    <property type="term" value="F:hexosyltransferase activity"/>
    <property type="evidence" value="ECO:0007669"/>
    <property type="project" value="TreeGrafter"/>
</dbReference>
<dbReference type="GO" id="GO:1901137">
    <property type="term" value="P:carbohydrate derivative biosynthetic process"/>
    <property type="evidence" value="ECO:0007669"/>
    <property type="project" value="UniProtKB-ARBA"/>
</dbReference>
<evidence type="ECO:0000256" key="1">
    <source>
        <dbReference type="ARBA" id="ARBA00022676"/>
    </source>
</evidence>
<gene>
    <name evidence="4" type="ordered locus">FraEuI1c_2323</name>
</gene>
<dbReference type="PANTHER" id="PTHR45947">
    <property type="entry name" value="SULFOQUINOVOSYL TRANSFERASE SQD2"/>
    <property type="match status" value="1"/>
</dbReference>
<dbReference type="KEGG" id="fri:FraEuI1c_2323"/>
<proteinExistence type="predicted"/>
<name>E3J079_PSEI1</name>
<keyword evidence="5" id="KW-1185">Reference proteome</keyword>
<keyword evidence="1" id="KW-0328">Glycosyltransferase</keyword>
<sequence length="380" mass="40086">MRIGLACPYTWDVPGGVQVHVRDLAETLIAAGHEVSVITPADDSDTLPGYAVDAGRALPVPYNGSVSRVLMGPVSATRVRRWLRENAFDVLHVHEPTAPSVGLLACMLADGPIVATFHTANPRSKILTAAQGALQPSLEKLRARIAVSEAARRTIVEHLGTSAVLIPNGVRVAGFADARPMPGYEPPRHTVCFLGRIDEPRKGLDVLLAALPELARRVPDVRLLVAGPGDVAAVRSRLDPALRDRVELVGLVPNEDKARVFASGDVYCAPNTGQESFGIVLLEAMASGTPVMASDLDAFRRVLDDGRAGRLFGVGEPAQLADGLAELLLDDAARAAFAARGRAVVAGYDWPVIAESIVDLYRMVSDGAGPVSLVSSASDA</sequence>
<protein>
    <submittedName>
        <fullName evidence="4">Glycosyl transferase group 1</fullName>
    </submittedName>
</protein>
<dbReference type="InterPro" id="IPR050194">
    <property type="entry name" value="Glycosyltransferase_grp1"/>
</dbReference>
<dbReference type="CDD" id="cd03801">
    <property type="entry name" value="GT4_PimA-like"/>
    <property type="match status" value="1"/>
</dbReference>
<dbReference type="HOGENOM" id="CLU_009583_2_1_11"/>
<dbReference type="InParanoid" id="E3J079"/>
<dbReference type="OrthoDB" id="5240531at2"/>
<keyword evidence="2 4" id="KW-0808">Transferase</keyword>
<dbReference type="eggNOG" id="COG0438">
    <property type="taxonomic scope" value="Bacteria"/>
</dbReference>
<dbReference type="SUPFAM" id="SSF53756">
    <property type="entry name" value="UDP-Glycosyltransferase/glycogen phosphorylase"/>
    <property type="match status" value="1"/>
</dbReference>
<dbReference type="AlphaFoldDB" id="E3J079"/>
<dbReference type="PANTHER" id="PTHR45947:SF3">
    <property type="entry name" value="SULFOQUINOVOSYL TRANSFERASE SQD2"/>
    <property type="match status" value="1"/>
</dbReference>
<evidence type="ECO:0000313" key="4">
    <source>
        <dbReference type="EMBL" id="ADP80362.1"/>
    </source>
</evidence>
<organism evidence="4 5">
    <name type="scientific">Pseudofrankia inefficax (strain DSM 45817 / CECT 9037 / DDB 130130 / EuI1c)</name>
    <name type="common">Frankia inefficax</name>
    <dbReference type="NCBI Taxonomy" id="298654"/>
    <lineage>
        <taxon>Bacteria</taxon>
        <taxon>Bacillati</taxon>
        <taxon>Actinomycetota</taxon>
        <taxon>Actinomycetes</taxon>
        <taxon>Frankiales</taxon>
        <taxon>Frankiaceae</taxon>
        <taxon>Pseudofrankia</taxon>
    </lineage>
</organism>
<dbReference type="EMBL" id="CP002299">
    <property type="protein sequence ID" value="ADP80362.1"/>
    <property type="molecule type" value="Genomic_DNA"/>
</dbReference>